<proteinExistence type="inferred from homology"/>
<evidence type="ECO:0000256" key="9">
    <source>
        <dbReference type="SAM" id="Phobius"/>
    </source>
</evidence>
<feature type="transmembrane region" description="Helical" evidence="9">
    <location>
        <begin position="147"/>
        <end position="172"/>
    </location>
</feature>
<feature type="region of interest" description="Disordered" evidence="8">
    <location>
        <begin position="1434"/>
        <end position="1473"/>
    </location>
</feature>
<protein>
    <recommendedName>
        <fullName evidence="10">Major facilitator superfamily (MFS) profile domain-containing protein</fullName>
    </recommendedName>
</protein>
<feature type="region of interest" description="Disordered" evidence="8">
    <location>
        <begin position="1"/>
        <end position="32"/>
    </location>
</feature>
<dbReference type="SUPFAM" id="SSF103473">
    <property type="entry name" value="MFS general substrate transporter"/>
    <property type="match status" value="1"/>
</dbReference>
<evidence type="ECO:0000256" key="1">
    <source>
        <dbReference type="ARBA" id="ARBA00004141"/>
    </source>
</evidence>
<feature type="region of interest" description="Disordered" evidence="8">
    <location>
        <begin position="1611"/>
        <end position="1634"/>
    </location>
</feature>
<comment type="subcellular location">
    <subcellularLocation>
        <location evidence="1">Membrane</location>
        <topology evidence="1">Multi-pass membrane protein</topology>
    </subcellularLocation>
</comment>
<reference evidence="11" key="1">
    <citation type="submission" date="2023-08" db="EMBL/GenBank/DDBJ databases">
        <authorList>
            <person name="Chen Y."/>
            <person name="Shah S."/>
            <person name="Dougan E. K."/>
            <person name="Thang M."/>
            <person name="Chan C."/>
        </authorList>
    </citation>
    <scope>NUCLEOTIDE SEQUENCE</scope>
</reference>
<evidence type="ECO:0000256" key="6">
    <source>
        <dbReference type="ARBA" id="ARBA00024338"/>
    </source>
</evidence>
<evidence type="ECO:0000259" key="10">
    <source>
        <dbReference type="PROSITE" id="PS50850"/>
    </source>
</evidence>
<feature type="compositionally biased region" description="Polar residues" evidence="8">
    <location>
        <begin position="1715"/>
        <end position="1725"/>
    </location>
</feature>
<feature type="transmembrane region" description="Helical" evidence="9">
    <location>
        <begin position="359"/>
        <end position="377"/>
    </location>
</feature>
<feature type="transmembrane region" description="Helical" evidence="9">
    <location>
        <begin position="184"/>
        <end position="207"/>
    </location>
</feature>
<feature type="transmembrane region" description="Helical" evidence="9">
    <location>
        <begin position="122"/>
        <end position="141"/>
    </location>
</feature>
<feature type="compositionally biased region" description="Polar residues" evidence="8">
    <location>
        <begin position="1622"/>
        <end position="1631"/>
    </location>
</feature>
<keyword evidence="2" id="KW-0813">Transport</keyword>
<dbReference type="InterPro" id="IPR020846">
    <property type="entry name" value="MFS_dom"/>
</dbReference>
<feature type="transmembrane region" description="Helical" evidence="9">
    <location>
        <begin position="291"/>
        <end position="316"/>
    </location>
</feature>
<feature type="region of interest" description="Disordered" evidence="8">
    <location>
        <begin position="1667"/>
        <end position="1787"/>
    </location>
</feature>
<sequence>MAYAQSDLRTRRSNFPSSYGGSDGGFGGSEKHDRHDDSLPLWQMPRHLQVTFVLLFVTAMFLHADQNLAAPNLSAIASDFQMTPMQKDSRLGGLVQFGFFLVGGAVSVLVGPAADQFDRISVLCGVVLCGCIPSLLMSLMVPSTKAGFFYFFMARICTGVAIGGSFPVLFAFSADVFPASQRTLISGALNAAGNIGAALGGLMSGVVGPSYGWRTPFTIIAVPTLVCAVLVRLCLSDPRTVQKAKAKREEPILNEAFSAWMGGSEIRGEGLSMEDLDLSKFQKVFAVRSNVLIFVQALPGCIPISVIVTFLADYLATDQGMAVEASTAVTAIFGLSCLCFGVAGGVLGQTLWNQRQKNMQHFCLLTASGMFVAPLPFMLLVNSSQAMITTAAGRPTMYAFFLALCGGCAALAGPNIRAILMNVNPSERRGTVFSAFTLCDDLGKGLGPSFATRLLEFLIACNFGRNSSGIQFSGGAIVSQLRHSLHADAARGASTFGATAPWGIHGRMPLRIFLICPSNTAEDITAAVLGLLRKDVASRMTLDSALSISSSVAALVAPPFEVILEEEPEADAEDACDGLARGDDSDADSWQDAELVETWRASSAAGLARAALGADEDDPEQLRSALLALQHERVLMEPAAPRAHEDEGLPCADPGVDAPALDALAEEIEVRLGALRVDAAALLEGLLCKEANSEPDQRDDASVGSDEDAIEVATTLGVDTGAAEERLASVRRMLSVRVIWGPAVRFCLLPLRVSFRALVHQVAARFQVKSASTLQLCWREADMAFPLDSEVAWEECLQRRGLAERPGRVELQVLNPGPPRRCRRPRKSPEPEKNGAPGSMQPSPSNAAFLVTGTQALPVPSDLCEDFRSVQARGRGGRRRRGVAQGRAWAMATGRLSLRSAVAALDDSQVWTSPDAKKASQGTPWDGPALDASQASSAQVFDFASDKEMEEQVENTQNICISMMLLGCMGFMMSNFYLVNWPDEDIKRISWEVISSTVSIFSAVLLFQACNKVVEYYILDGMWIWYQLVVDMVHMLLWFCALQLVLAYLSGAMGTHADVEKKRRSSFKLLEGPLTPRAKLERQKSEIAHMKAVKINTVCWSTLLGHVTGFAAINAWGTLQQAVPRNLIWCSAVPALAVGGIYCIYQGTDYLRKTKTMADGDEDEFEALWGEEVAETEDDVLSLAVSFLVVQVLRFLITGNLPNTEGEDPEGMTHSTLSCELLLLAGLVFGCFDTARIVLRKFLSGKDQKEPEAVLTTHSTHSFELDENHRAAAWFRDIAAMCTAWCLHFSVDWWLSSNLMGEGAVLSVICAVAVTGLALGLIFVLDKLADMDFTDDEVDCSLRALITSLGILIGFSWERSFDAAVGGLAENRVFGLPPPILTLILAIILASMVMPAWKWYILPVVEANKEESHNRGDHHAASVADLLKLAHSHQDEENVSTTNLNEPLLKGHQPEGEQDADHSHARSQEAMEAVTRRLAELEVQNAEKDRSLAEAQRNLAELEILRTKQGATHAEVADKFRAQLQERDRQLQEHVVKAKVAEDSAKGLSAELELLRRSQGDRGSLVNQLQANSAELRGQVKQLEEELAKARAAAAEKHALAIQWEQRANEAGQRAELDRTSRMQAQQSPQKGLSEELKELAKATQEVNHTANRLGNLEKENRLLREEVNRLKRESTTRPTPQIWKGHASQPQSGPERRWSVNVTSPHTAAAPQRDPTSAQVSRAGTPQRPAFKPAAFASPYLRVSQPVTHSASAPSRSSLPLSPTKREASRVAPPTGSPQPWTGGQV</sequence>
<feature type="transmembrane region" description="Helical" evidence="9">
    <location>
        <begin position="959"/>
        <end position="977"/>
    </location>
</feature>
<feature type="transmembrane region" description="Helical" evidence="9">
    <location>
        <begin position="48"/>
        <end position="64"/>
    </location>
</feature>
<feature type="region of interest" description="Disordered" evidence="8">
    <location>
        <begin position="912"/>
        <end position="931"/>
    </location>
</feature>
<name>A0AA36N7Y0_9DINO</name>
<feature type="transmembrane region" description="Helical" evidence="9">
    <location>
        <begin position="213"/>
        <end position="235"/>
    </location>
</feature>
<dbReference type="InterPro" id="IPR011701">
    <property type="entry name" value="MFS"/>
</dbReference>
<gene>
    <name evidence="11" type="ORF">EVOR1521_LOCUS17698</name>
</gene>
<comment type="caution">
    <text evidence="11">The sequence shown here is derived from an EMBL/GenBank/DDBJ whole genome shotgun (WGS) entry which is preliminary data.</text>
</comment>
<evidence type="ECO:0000313" key="12">
    <source>
        <dbReference type="Proteomes" id="UP001178507"/>
    </source>
</evidence>
<evidence type="ECO:0000256" key="8">
    <source>
        <dbReference type="SAM" id="MobiDB-lite"/>
    </source>
</evidence>
<dbReference type="GO" id="GO:0022857">
    <property type="term" value="F:transmembrane transporter activity"/>
    <property type="evidence" value="ECO:0007669"/>
    <property type="project" value="InterPro"/>
</dbReference>
<feature type="coiled-coil region" evidence="7">
    <location>
        <begin position="1538"/>
        <end position="1600"/>
    </location>
</feature>
<dbReference type="InterPro" id="IPR036259">
    <property type="entry name" value="MFS_trans_sf"/>
</dbReference>
<feature type="compositionally biased region" description="Basic and acidic residues" evidence="8">
    <location>
        <begin position="1667"/>
        <end position="1676"/>
    </location>
</feature>
<dbReference type="PANTHER" id="PTHR23505:SF79">
    <property type="entry name" value="PROTEIN SPINSTER"/>
    <property type="match status" value="1"/>
</dbReference>
<keyword evidence="7" id="KW-0175">Coiled coil</keyword>
<dbReference type="InterPro" id="IPR044770">
    <property type="entry name" value="MFS_spinster-like"/>
</dbReference>
<feature type="domain" description="Major facilitator superfamily (MFS) profile" evidence="10">
    <location>
        <begin position="51"/>
        <end position="491"/>
    </location>
</feature>
<feature type="transmembrane region" description="Helical" evidence="9">
    <location>
        <begin position="328"/>
        <end position="347"/>
    </location>
</feature>
<dbReference type="Gene3D" id="1.20.1250.20">
    <property type="entry name" value="MFS general substrate transporter like domains"/>
    <property type="match status" value="1"/>
</dbReference>
<feature type="transmembrane region" description="Helical" evidence="9">
    <location>
        <begin position="91"/>
        <end position="110"/>
    </location>
</feature>
<comment type="similarity">
    <text evidence="6">Belongs to the major facilitator superfamily. Spinster (TC 2.A.1.49) family.</text>
</comment>
<evidence type="ECO:0000256" key="5">
    <source>
        <dbReference type="ARBA" id="ARBA00023136"/>
    </source>
</evidence>
<organism evidence="11 12">
    <name type="scientific">Effrenium voratum</name>
    <dbReference type="NCBI Taxonomy" id="2562239"/>
    <lineage>
        <taxon>Eukaryota</taxon>
        <taxon>Sar</taxon>
        <taxon>Alveolata</taxon>
        <taxon>Dinophyceae</taxon>
        <taxon>Suessiales</taxon>
        <taxon>Symbiodiniaceae</taxon>
        <taxon>Effrenium</taxon>
    </lineage>
</organism>
<feature type="region of interest" description="Disordered" evidence="8">
    <location>
        <begin position="813"/>
        <end position="846"/>
    </location>
</feature>
<dbReference type="Pfam" id="PF07690">
    <property type="entry name" value="MFS_1"/>
    <property type="match status" value="1"/>
</dbReference>
<evidence type="ECO:0000256" key="7">
    <source>
        <dbReference type="SAM" id="Coils"/>
    </source>
</evidence>
<evidence type="ECO:0000313" key="11">
    <source>
        <dbReference type="EMBL" id="CAJ1392652.1"/>
    </source>
</evidence>
<dbReference type="PANTHER" id="PTHR23505">
    <property type="entry name" value="SPINSTER"/>
    <property type="match status" value="1"/>
</dbReference>
<feature type="transmembrane region" description="Helical" evidence="9">
    <location>
        <begin position="1380"/>
        <end position="1400"/>
    </location>
</feature>
<evidence type="ECO:0000256" key="3">
    <source>
        <dbReference type="ARBA" id="ARBA00022692"/>
    </source>
</evidence>
<keyword evidence="12" id="KW-1185">Reference proteome</keyword>
<feature type="transmembrane region" description="Helical" evidence="9">
    <location>
        <begin position="397"/>
        <end position="420"/>
    </location>
</feature>
<feature type="compositionally biased region" description="Low complexity" evidence="8">
    <location>
        <begin position="1751"/>
        <end position="1764"/>
    </location>
</feature>
<dbReference type="EMBL" id="CAUJNA010002380">
    <property type="protein sequence ID" value="CAJ1392652.1"/>
    <property type="molecule type" value="Genomic_DNA"/>
</dbReference>
<keyword evidence="4 9" id="KW-1133">Transmembrane helix</keyword>
<dbReference type="GO" id="GO:0016020">
    <property type="term" value="C:membrane"/>
    <property type="evidence" value="ECO:0007669"/>
    <property type="project" value="UniProtKB-SubCell"/>
</dbReference>
<keyword evidence="3 9" id="KW-0812">Transmembrane</keyword>
<dbReference type="Proteomes" id="UP001178507">
    <property type="component" value="Unassembled WGS sequence"/>
</dbReference>
<feature type="transmembrane region" description="Helical" evidence="9">
    <location>
        <begin position="1028"/>
        <end position="1049"/>
    </location>
</feature>
<feature type="transmembrane region" description="Helical" evidence="9">
    <location>
        <begin position="1126"/>
        <end position="1145"/>
    </location>
</feature>
<evidence type="ECO:0000256" key="2">
    <source>
        <dbReference type="ARBA" id="ARBA00022448"/>
    </source>
</evidence>
<feature type="transmembrane region" description="Helical" evidence="9">
    <location>
        <begin position="1303"/>
        <end position="1325"/>
    </location>
</feature>
<accession>A0AA36N7Y0</accession>
<dbReference type="PROSITE" id="PS50850">
    <property type="entry name" value="MFS"/>
    <property type="match status" value="1"/>
</dbReference>
<feature type="compositionally biased region" description="Basic and acidic residues" evidence="8">
    <location>
        <begin position="1452"/>
        <end position="1473"/>
    </location>
</feature>
<evidence type="ECO:0000256" key="4">
    <source>
        <dbReference type="ARBA" id="ARBA00022989"/>
    </source>
</evidence>
<keyword evidence="5 9" id="KW-0472">Membrane</keyword>